<dbReference type="Gene3D" id="1.10.10.10">
    <property type="entry name" value="Winged helix-like DNA-binding domain superfamily/Winged helix DNA-binding domain"/>
    <property type="match status" value="1"/>
</dbReference>
<dbReference type="GO" id="GO:0003677">
    <property type="term" value="F:DNA binding"/>
    <property type="evidence" value="ECO:0007669"/>
    <property type="project" value="InterPro"/>
</dbReference>
<dbReference type="SUPFAM" id="SSF88659">
    <property type="entry name" value="Sigma3 and sigma4 domains of RNA polymerase sigma factors"/>
    <property type="match status" value="1"/>
</dbReference>
<dbReference type="Pfam" id="PF04542">
    <property type="entry name" value="Sigma70_r2"/>
    <property type="match status" value="1"/>
</dbReference>
<dbReference type="InterPro" id="IPR052704">
    <property type="entry name" value="ECF_Sigma-70_Domain"/>
</dbReference>
<keyword evidence="4" id="KW-1185">Reference proteome</keyword>
<protein>
    <submittedName>
        <fullName evidence="3">Sigma-70 family RNA polymerase sigma factor</fullName>
    </submittedName>
</protein>
<dbReference type="InterPro" id="IPR014284">
    <property type="entry name" value="RNA_pol_sigma-70_dom"/>
</dbReference>
<reference evidence="3" key="1">
    <citation type="submission" date="2021-09" db="EMBL/GenBank/DDBJ databases">
        <title>Fulvivirga sp. isolated from coastal sediment.</title>
        <authorList>
            <person name="Yu H."/>
        </authorList>
    </citation>
    <scope>NUCLEOTIDE SEQUENCE</scope>
    <source>
        <strain evidence="3">1062</strain>
    </source>
</reference>
<evidence type="ECO:0000313" key="4">
    <source>
        <dbReference type="Proteomes" id="UP001139409"/>
    </source>
</evidence>
<name>A0A9X1HYP3_9BACT</name>
<dbReference type="Proteomes" id="UP001139409">
    <property type="component" value="Unassembled WGS sequence"/>
</dbReference>
<sequence length="196" mass="22654">MSESQAIALYRPLLHTIAYRLTGCATIAEDIVQDTYLKWLVNGPEKIRNTKAYLITSVKNNCLKYSETLQVRKSEWLEQLPAGWLDRVHFQLPANVDVEEEIREAITAIHHKLEPLEKGVFILRGIFQLEYEELQEIFEKKKDHIRQLFSRARKKMQQRPVKSVANGDPGALWSKVETAFRQGSLSDLVSYLKGNE</sequence>
<organism evidence="3 4">
    <name type="scientific">Fulvivirga sedimenti</name>
    <dbReference type="NCBI Taxonomy" id="2879465"/>
    <lineage>
        <taxon>Bacteria</taxon>
        <taxon>Pseudomonadati</taxon>
        <taxon>Bacteroidota</taxon>
        <taxon>Cytophagia</taxon>
        <taxon>Cytophagales</taxon>
        <taxon>Fulvivirgaceae</taxon>
        <taxon>Fulvivirga</taxon>
    </lineage>
</organism>
<dbReference type="InterPro" id="IPR013249">
    <property type="entry name" value="RNA_pol_sigma70_r4_t2"/>
</dbReference>
<dbReference type="InterPro" id="IPR036388">
    <property type="entry name" value="WH-like_DNA-bd_sf"/>
</dbReference>
<dbReference type="InterPro" id="IPR013325">
    <property type="entry name" value="RNA_pol_sigma_r2"/>
</dbReference>
<evidence type="ECO:0000259" key="1">
    <source>
        <dbReference type="Pfam" id="PF04542"/>
    </source>
</evidence>
<feature type="domain" description="RNA polymerase sigma factor 70 region 4 type 2" evidence="2">
    <location>
        <begin position="104"/>
        <end position="156"/>
    </location>
</feature>
<evidence type="ECO:0000259" key="2">
    <source>
        <dbReference type="Pfam" id="PF08281"/>
    </source>
</evidence>
<dbReference type="PANTHER" id="PTHR30173">
    <property type="entry name" value="SIGMA 19 FACTOR"/>
    <property type="match status" value="1"/>
</dbReference>
<dbReference type="EMBL" id="JAIXNE010000007">
    <property type="protein sequence ID" value="MCA6078869.1"/>
    <property type="molecule type" value="Genomic_DNA"/>
</dbReference>
<accession>A0A9X1HYP3</accession>
<dbReference type="InterPro" id="IPR007627">
    <property type="entry name" value="RNA_pol_sigma70_r2"/>
</dbReference>
<dbReference type="PANTHER" id="PTHR30173:SF36">
    <property type="entry name" value="ECF RNA POLYMERASE SIGMA FACTOR SIGJ"/>
    <property type="match status" value="1"/>
</dbReference>
<dbReference type="GO" id="GO:0006352">
    <property type="term" value="P:DNA-templated transcription initiation"/>
    <property type="evidence" value="ECO:0007669"/>
    <property type="project" value="InterPro"/>
</dbReference>
<gene>
    <name evidence="3" type="ORF">LDX50_28600</name>
</gene>
<feature type="domain" description="RNA polymerase sigma-70 region 2" evidence="1">
    <location>
        <begin position="8"/>
        <end position="65"/>
    </location>
</feature>
<dbReference type="AlphaFoldDB" id="A0A9X1HYP3"/>
<dbReference type="NCBIfam" id="TIGR02937">
    <property type="entry name" value="sigma70-ECF"/>
    <property type="match status" value="1"/>
</dbReference>
<dbReference type="Pfam" id="PF08281">
    <property type="entry name" value="Sigma70_r4_2"/>
    <property type="match status" value="1"/>
</dbReference>
<dbReference type="GO" id="GO:0016987">
    <property type="term" value="F:sigma factor activity"/>
    <property type="evidence" value="ECO:0007669"/>
    <property type="project" value="InterPro"/>
</dbReference>
<dbReference type="Gene3D" id="1.10.1740.10">
    <property type="match status" value="1"/>
</dbReference>
<comment type="caution">
    <text evidence="3">The sequence shown here is derived from an EMBL/GenBank/DDBJ whole genome shotgun (WGS) entry which is preliminary data.</text>
</comment>
<dbReference type="SUPFAM" id="SSF88946">
    <property type="entry name" value="Sigma2 domain of RNA polymerase sigma factors"/>
    <property type="match status" value="1"/>
</dbReference>
<proteinExistence type="predicted"/>
<dbReference type="RefSeq" id="WP_225699729.1">
    <property type="nucleotide sequence ID" value="NZ_JAIXNE010000007.1"/>
</dbReference>
<dbReference type="InterPro" id="IPR013324">
    <property type="entry name" value="RNA_pol_sigma_r3/r4-like"/>
</dbReference>
<evidence type="ECO:0000313" key="3">
    <source>
        <dbReference type="EMBL" id="MCA6078869.1"/>
    </source>
</evidence>